<evidence type="ECO:0000313" key="1">
    <source>
        <dbReference type="EMBL" id="KIM43815.1"/>
    </source>
</evidence>
<name>A0A0C3C4M8_HEBCY</name>
<dbReference type="Proteomes" id="UP000053424">
    <property type="component" value="Unassembled WGS sequence"/>
</dbReference>
<dbReference type="Gene3D" id="3.40.30.10">
    <property type="entry name" value="Glutaredoxin"/>
    <property type="match status" value="1"/>
</dbReference>
<accession>A0A0C3C4M8</accession>
<evidence type="ECO:0000313" key="2">
    <source>
        <dbReference type="Proteomes" id="UP000053424"/>
    </source>
</evidence>
<reference evidence="2" key="2">
    <citation type="submission" date="2015-01" db="EMBL/GenBank/DDBJ databases">
        <title>Evolutionary Origins and Diversification of the Mycorrhizal Mutualists.</title>
        <authorList>
            <consortium name="DOE Joint Genome Institute"/>
            <consortium name="Mycorrhizal Genomics Consortium"/>
            <person name="Kohler A."/>
            <person name="Kuo A."/>
            <person name="Nagy L.G."/>
            <person name="Floudas D."/>
            <person name="Copeland A."/>
            <person name="Barry K.W."/>
            <person name="Cichocki N."/>
            <person name="Veneault-Fourrey C."/>
            <person name="LaButti K."/>
            <person name="Lindquist E.A."/>
            <person name="Lipzen A."/>
            <person name="Lundell T."/>
            <person name="Morin E."/>
            <person name="Murat C."/>
            <person name="Riley R."/>
            <person name="Ohm R."/>
            <person name="Sun H."/>
            <person name="Tunlid A."/>
            <person name="Henrissat B."/>
            <person name="Grigoriev I.V."/>
            <person name="Hibbett D.S."/>
            <person name="Martin F."/>
        </authorList>
    </citation>
    <scope>NUCLEOTIDE SEQUENCE [LARGE SCALE GENOMIC DNA]</scope>
    <source>
        <strain evidence="2">h7</strain>
    </source>
</reference>
<dbReference type="EMBL" id="KN831775">
    <property type="protein sequence ID" value="KIM43815.1"/>
    <property type="molecule type" value="Genomic_DNA"/>
</dbReference>
<feature type="non-terminal residue" evidence="1">
    <location>
        <position position="1"/>
    </location>
</feature>
<sequence>IAHHDCYILLHSSQSPTAFPKVFNTPLSIELQRRASKWGGLVNFSWFGEQTASSPDTQSATVFSHRGGRLEIPEVSLENLDRVERTIQSHLDGPLTDLTAQDVYIYVCTHRARDCRCGERGGRVLQALREAVRLELKRDPCGPADRIKVGEVGHVGGHKFAANLLVFPLGEWLGVVKPDDSTMIIKWLCEELYRGIKPFGISKEPPFLSHWRGRMGLTKEEQ</sequence>
<dbReference type="CDD" id="cd03062">
    <property type="entry name" value="TRX_Fd_Sucrase"/>
    <property type="match status" value="1"/>
</dbReference>
<dbReference type="STRING" id="686832.A0A0C3C4M8"/>
<dbReference type="InterPro" id="IPR036249">
    <property type="entry name" value="Thioredoxin-like_sf"/>
</dbReference>
<proteinExistence type="predicted"/>
<dbReference type="InterPro" id="IPR009737">
    <property type="entry name" value="Aim32/Apd1-like"/>
</dbReference>
<dbReference type="AlphaFoldDB" id="A0A0C3C4M8"/>
<keyword evidence="2" id="KW-1185">Reference proteome</keyword>
<feature type="non-terminal residue" evidence="1">
    <location>
        <position position="222"/>
    </location>
</feature>
<dbReference type="OrthoDB" id="10253744at2759"/>
<evidence type="ECO:0008006" key="3">
    <source>
        <dbReference type="Google" id="ProtNLM"/>
    </source>
</evidence>
<organism evidence="1 2">
    <name type="scientific">Hebeloma cylindrosporum</name>
    <dbReference type="NCBI Taxonomy" id="76867"/>
    <lineage>
        <taxon>Eukaryota</taxon>
        <taxon>Fungi</taxon>
        <taxon>Dikarya</taxon>
        <taxon>Basidiomycota</taxon>
        <taxon>Agaricomycotina</taxon>
        <taxon>Agaricomycetes</taxon>
        <taxon>Agaricomycetidae</taxon>
        <taxon>Agaricales</taxon>
        <taxon>Agaricineae</taxon>
        <taxon>Hymenogastraceae</taxon>
        <taxon>Hebeloma</taxon>
    </lineage>
</organism>
<reference evidence="1 2" key="1">
    <citation type="submission" date="2014-04" db="EMBL/GenBank/DDBJ databases">
        <authorList>
            <consortium name="DOE Joint Genome Institute"/>
            <person name="Kuo A."/>
            <person name="Gay G."/>
            <person name="Dore J."/>
            <person name="Kohler A."/>
            <person name="Nagy L.G."/>
            <person name="Floudas D."/>
            <person name="Copeland A."/>
            <person name="Barry K.W."/>
            <person name="Cichocki N."/>
            <person name="Veneault-Fourrey C."/>
            <person name="LaButti K."/>
            <person name="Lindquist E.A."/>
            <person name="Lipzen A."/>
            <person name="Lundell T."/>
            <person name="Morin E."/>
            <person name="Murat C."/>
            <person name="Sun H."/>
            <person name="Tunlid A."/>
            <person name="Henrissat B."/>
            <person name="Grigoriev I.V."/>
            <person name="Hibbett D.S."/>
            <person name="Martin F."/>
            <person name="Nordberg H.P."/>
            <person name="Cantor M.N."/>
            <person name="Hua S.X."/>
        </authorList>
    </citation>
    <scope>NUCLEOTIDE SEQUENCE [LARGE SCALE GENOMIC DNA]</scope>
    <source>
        <strain evidence="2">h7</strain>
    </source>
</reference>
<dbReference type="HOGENOM" id="CLU_092126_0_0_1"/>
<dbReference type="PANTHER" id="PTHR31902">
    <property type="entry name" value="ACTIN PATCHES DISTAL PROTEIN 1"/>
    <property type="match status" value="1"/>
</dbReference>
<dbReference type="SUPFAM" id="SSF52833">
    <property type="entry name" value="Thioredoxin-like"/>
    <property type="match status" value="1"/>
</dbReference>
<dbReference type="Pfam" id="PF06999">
    <property type="entry name" value="Suc_Fer-like"/>
    <property type="match status" value="1"/>
</dbReference>
<protein>
    <recommendedName>
        <fullName evidence="3">Sucraseferredoxin-like protein</fullName>
    </recommendedName>
</protein>
<gene>
    <name evidence="1" type="ORF">M413DRAFT_36842</name>
</gene>